<evidence type="ECO:0000313" key="3">
    <source>
        <dbReference type="Proteomes" id="UP000243451"/>
    </source>
</evidence>
<protein>
    <submittedName>
        <fullName evidence="2">Phage tail protein</fullName>
    </submittedName>
</protein>
<dbReference type="InterPro" id="IPR008861">
    <property type="entry name" value="GpX-like"/>
</dbReference>
<dbReference type="PROSITE" id="PS51782">
    <property type="entry name" value="LYSM"/>
    <property type="match status" value="1"/>
</dbReference>
<organism evidence="2 3">
    <name type="scientific">Halopseudomonas oceani</name>
    <dbReference type="NCBI Taxonomy" id="1708783"/>
    <lineage>
        <taxon>Bacteria</taxon>
        <taxon>Pseudomonadati</taxon>
        <taxon>Pseudomonadota</taxon>
        <taxon>Gammaproteobacteria</taxon>
        <taxon>Pseudomonadales</taxon>
        <taxon>Pseudomonadaceae</taxon>
        <taxon>Halopseudomonas</taxon>
    </lineage>
</organism>
<keyword evidence="3" id="KW-1185">Reference proteome</keyword>
<proteinExistence type="predicted"/>
<sequence length="68" mass="7314">MATARAQQGDTLDAIAWRQFGRTAGVVEQLLQLNPGLADQGPIIATGTLIQLPDQPATNQTQTLNLWD</sequence>
<dbReference type="Proteomes" id="UP000243451">
    <property type="component" value="Unassembled WGS sequence"/>
</dbReference>
<feature type="domain" description="LysM" evidence="1">
    <location>
        <begin position="2"/>
        <end position="52"/>
    </location>
</feature>
<reference evidence="2 3" key="1">
    <citation type="submission" date="2018-01" db="EMBL/GenBank/DDBJ databases">
        <title>Draft genome of the type strain Pseudomonas oceani DSM 100277 isolated from the deep water in Okinawa trough, northwestern Pacific Ocean.</title>
        <authorList>
            <person name="Gomila M."/>
            <person name="Mulet M."/>
            <person name="Garcia-Valdes E."/>
            <person name="Lalucat J."/>
        </authorList>
    </citation>
    <scope>NUCLEOTIDE SEQUENCE [LARGE SCALE GENOMIC DNA]</scope>
    <source>
        <strain evidence="2 3">DSM 100277</strain>
    </source>
</reference>
<accession>A0A2P4EUB0</accession>
<dbReference type="AlphaFoldDB" id="A0A2P4EUB0"/>
<gene>
    <name evidence="2" type="ORF">C1949_11725</name>
</gene>
<name>A0A2P4EUB0_9GAMM</name>
<dbReference type="EMBL" id="PPSK01000010">
    <property type="protein sequence ID" value="POB03028.1"/>
    <property type="molecule type" value="Genomic_DNA"/>
</dbReference>
<comment type="caution">
    <text evidence="2">The sequence shown here is derived from an EMBL/GenBank/DDBJ whole genome shotgun (WGS) entry which is preliminary data.</text>
</comment>
<dbReference type="InterPro" id="IPR018392">
    <property type="entry name" value="LysM"/>
</dbReference>
<dbReference type="Gene3D" id="3.10.350.10">
    <property type="entry name" value="LysM domain"/>
    <property type="match status" value="1"/>
</dbReference>
<dbReference type="Pfam" id="PF05489">
    <property type="entry name" value="Phage_tail_X"/>
    <property type="match status" value="1"/>
</dbReference>
<dbReference type="OrthoDB" id="8759063at2"/>
<dbReference type="RefSeq" id="WP_104738651.1">
    <property type="nucleotide sequence ID" value="NZ_BMHR01000010.1"/>
</dbReference>
<evidence type="ECO:0000259" key="1">
    <source>
        <dbReference type="PROSITE" id="PS51782"/>
    </source>
</evidence>
<evidence type="ECO:0000313" key="2">
    <source>
        <dbReference type="EMBL" id="POB03028.1"/>
    </source>
</evidence>
<dbReference type="InterPro" id="IPR036779">
    <property type="entry name" value="LysM_dom_sf"/>
</dbReference>
<dbReference type="CDD" id="cd00118">
    <property type="entry name" value="LysM"/>
    <property type="match status" value="1"/>
</dbReference>